<proteinExistence type="predicted"/>
<evidence type="ECO:0000313" key="2">
    <source>
        <dbReference type="Proteomes" id="UP000299102"/>
    </source>
</evidence>
<dbReference type="Proteomes" id="UP000299102">
    <property type="component" value="Unassembled WGS sequence"/>
</dbReference>
<sequence>MSRVEHHLNARLVRRAICKDRAMGMFIVYFTLLRRRKCASCGHEAEGSCAGSSPEIAVKVDVRSENIWSQRITLKYRRPSARSDKLP</sequence>
<dbReference type="AlphaFoldDB" id="A0A4C1T5D7"/>
<protein>
    <submittedName>
        <fullName evidence="1">Uncharacterized protein</fullName>
    </submittedName>
</protein>
<organism evidence="1 2">
    <name type="scientific">Eumeta variegata</name>
    <name type="common">Bagworm moth</name>
    <name type="synonym">Eumeta japonica</name>
    <dbReference type="NCBI Taxonomy" id="151549"/>
    <lineage>
        <taxon>Eukaryota</taxon>
        <taxon>Metazoa</taxon>
        <taxon>Ecdysozoa</taxon>
        <taxon>Arthropoda</taxon>
        <taxon>Hexapoda</taxon>
        <taxon>Insecta</taxon>
        <taxon>Pterygota</taxon>
        <taxon>Neoptera</taxon>
        <taxon>Endopterygota</taxon>
        <taxon>Lepidoptera</taxon>
        <taxon>Glossata</taxon>
        <taxon>Ditrysia</taxon>
        <taxon>Tineoidea</taxon>
        <taxon>Psychidae</taxon>
        <taxon>Oiketicinae</taxon>
        <taxon>Eumeta</taxon>
    </lineage>
</organism>
<evidence type="ECO:0000313" key="1">
    <source>
        <dbReference type="EMBL" id="GBP08677.1"/>
    </source>
</evidence>
<accession>A0A4C1T5D7</accession>
<gene>
    <name evidence="1" type="ORF">EVAR_7275_1</name>
</gene>
<reference evidence="1 2" key="1">
    <citation type="journal article" date="2019" name="Commun. Biol.">
        <title>The bagworm genome reveals a unique fibroin gene that provides high tensile strength.</title>
        <authorList>
            <person name="Kono N."/>
            <person name="Nakamura H."/>
            <person name="Ohtoshi R."/>
            <person name="Tomita M."/>
            <person name="Numata K."/>
            <person name="Arakawa K."/>
        </authorList>
    </citation>
    <scope>NUCLEOTIDE SEQUENCE [LARGE SCALE GENOMIC DNA]</scope>
</reference>
<dbReference type="EMBL" id="BGZK01000032">
    <property type="protein sequence ID" value="GBP08677.1"/>
    <property type="molecule type" value="Genomic_DNA"/>
</dbReference>
<name>A0A4C1T5D7_EUMVA</name>
<comment type="caution">
    <text evidence="1">The sequence shown here is derived from an EMBL/GenBank/DDBJ whole genome shotgun (WGS) entry which is preliminary data.</text>
</comment>
<keyword evidence="2" id="KW-1185">Reference proteome</keyword>